<organism evidence="8">
    <name type="scientific">Noccaea caerulescens</name>
    <name type="common">Alpine penny-cress</name>
    <name type="synonym">Thlaspi caerulescens</name>
    <dbReference type="NCBI Taxonomy" id="107243"/>
    <lineage>
        <taxon>Eukaryota</taxon>
        <taxon>Viridiplantae</taxon>
        <taxon>Streptophyta</taxon>
        <taxon>Embryophyta</taxon>
        <taxon>Tracheophyta</taxon>
        <taxon>Spermatophyta</taxon>
        <taxon>Magnoliopsida</taxon>
        <taxon>eudicotyledons</taxon>
        <taxon>Gunneridae</taxon>
        <taxon>Pentapetalae</taxon>
        <taxon>rosids</taxon>
        <taxon>malvids</taxon>
        <taxon>Brassicales</taxon>
        <taxon>Brassicaceae</taxon>
        <taxon>Coluteocarpeae</taxon>
        <taxon>Noccaea</taxon>
    </lineage>
</organism>
<dbReference type="InterPro" id="IPR027329">
    <property type="entry name" value="TPX2_C"/>
</dbReference>
<evidence type="ECO:0000256" key="2">
    <source>
        <dbReference type="ARBA" id="ARBA00005885"/>
    </source>
</evidence>
<feature type="compositionally biased region" description="Acidic residues" evidence="6">
    <location>
        <begin position="161"/>
        <end position="171"/>
    </location>
</feature>
<feature type="compositionally biased region" description="Polar residues" evidence="6">
    <location>
        <begin position="72"/>
        <end position="81"/>
    </location>
</feature>
<feature type="compositionally biased region" description="Basic and acidic residues" evidence="6">
    <location>
        <begin position="221"/>
        <end position="237"/>
    </location>
</feature>
<feature type="compositionally biased region" description="Polar residues" evidence="6">
    <location>
        <begin position="25"/>
        <end position="53"/>
    </location>
</feature>
<accession>A0A1J3IF11</accession>
<feature type="region of interest" description="Disordered" evidence="6">
    <location>
        <begin position="1"/>
        <end position="86"/>
    </location>
</feature>
<comment type="similarity">
    <text evidence="2">Belongs to the TPX2 family.</text>
</comment>
<dbReference type="GO" id="GO:0008017">
    <property type="term" value="F:microtubule binding"/>
    <property type="evidence" value="ECO:0007669"/>
    <property type="project" value="TreeGrafter"/>
</dbReference>
<gene>
    <name evidence="8" type="ORF">MP_TR16866_c0_g1_i1_g.47865</name>
</gene>
<feature type="region of interest" description="Disordered" evidence="6">
    <location>
        <begin position="282"/>
        <end position="335"/>
    </location>
</feature>
<dbReference type="InterPro" id="IPR009675">
    <property type="entry name" value="TPX2_fam"/>
</dbReference>
<dbReference type="GO" id="GO:0005819">
    <property type="term" value="C:spindle"/>
    <property type="evidence" value="ECO:0007669"/>
    <property type="project" value="InterPro"/>
</dbReference>
<comment type="subcellular location">
    <subcellularLocation>
        <location evidence="1">Cytoplasm</location>
        <location evidence="1">Cytoskeleton</location>
    </subcellularLocation>
</comment>
<evidence type="ECO:0000256" key="3">
    <source>
        <dbReference type="ARBA" id="ARBA00022490"/>
    </source>
</evidence>
<dbReference type="Pfam" id="PF06886">
    <property type="entry name" value="TPX2"/>
    <property type="match status" value="1"/>
</dbReference>
<feature type="region of interest" description="Disordered" evidence="6">
    <location>
        <begin position="458"/>
        <end position="478"/>
    </location>
</feature>
<sequence length="510" mass="57789">MESFILKNGKPGTPVKERSKFQPKVQETSRSSENANPNVSQASPAKSPLTKSAGSPIVKSANSKKSAQKNQIPNSKPSQAVFSPRNRIRERRFVVVAKKNSKDPAPTESTVSEIDCKCGERKNGNIKCVCVAYETLRASQEEFFKKRIESEEEMGGLEECCDLGEGEESGEPELIGVSTMKRPRGKVVEESRRSVPESGKVMNLVEAFEKLTCFSLSKTSNKKEEDQHADDMKKPGKWELPGMREQPKFLEGEKEQQHPWSSSFCPSELVLTAKNLGLDPKASISSSWDSSHGSVLSGNSNASRRSRRNSLDSSTTMGSRRSKKKQVKVTSLKPFKLRTEQRGRMKEEEFAKKLQEMTMEEEKMRIPVAQGLPWTTDEPECLVKPHVKDITIPVDLTLHSDVRAVERAEFDNQVAEKLSLIEKYKMERERQQKLAEEEEIRRLRKELVPKAQPMPYFDRPFIPRRSSKHPTAPRDPKFHIPQHKKIRCCSSSSSWSETGSCMSDLHYQYL</sequence>
<protein>
    <submittedName>
        <fullName evidence="8">Protein TPX2</fullName>
    </submittedName>
</protein>
<evidence type="ECO:0000259" key="7">
    <source>
        <dbReference type="Pfam" id="PF06886"/>
    </source>
</evidence>
<evidence type="ECO:0000256" key="1">
    <source>
        <dbReference type="ARBA" id="ARBA00004245"/>
    </source>
</evidence>
<feature type="compositionally biased region" description="Low complexity" evidence="6">
    <location>
        <begin position="59"/>
        <end position="71"/>
    </location>
</feature>
<feature type="region of interest" description="Disordered" evidence="6">
    <location>
        <begin position="161"/>
        <end position="196"/>
    </location>
</feature>
<evidence type="ECO:0000313" key="8">
    <source>
        <dbReference type="EMBL" id="JAU78970.1"/>
    </source>
</evidence>
<name>A0A1J3IF11_NOCCA</name>
<dbReference type="PANTHER" id="PTHR14326:SF58">
    <property type="entry name" value="TPX2 (TARGETING PROTEIN FOR XKLP2) PROTEIN FAMILY"/>
    <property type="match status" value="1"/>
</dbReference>
<proteinExistence type="inferred from homology"/>
<dbReference type="GO" id="GO:0005880">
    <property type="term" value="C:nuclear microtubule"/>
    <property type="evidence" value="ECO:0007669"/>
    <property type="project" value="TreeGrafter"/>
</dbReference>
<evidence type="ECO:0000256" key="6">
    <source>
        <dbReference type="SAM" id="MobiDB-lite"/>
    </source>
</evidence>
<evidence type="ECO:0000256" key="5">
    <source>
        <dbReference type="ARBA" id="ARBA00023212"/>
    </source>
</evidence>
<evidence type="ECO:0000256" key="4">
    <source>
        <dbReference type="ARBA" id="ARBA00022701"/>
    </source>
</evidence>
<dbReference type="PANTHER" id="PTHR14326">
    <property type="entry name" value="TARGETING PROTEIN FOR XKLP2"/>
    <property type="match status" value="1"/>
</dbReference>
<dbReference type="GO" id="GO:0090307">
    <property type="term" value="P:mitotic spindle assembly"/>
    <property type="evidence" value="ECO:0007669"/>
    <property type="project" value="TreeGrafter"/>
</dbReference>
<reference evidence="8" key="1">
    <citation type="submission" date="2016-07" db="EMBL/GenBank/DDBJ databases">
        <title>De novo transcriptome assembly of four accessions of the metal hyperaccumulator plant Noccaea caerulescens.</title>
        <authorList>
            <person name="Blande D."/>
            <person name="Halimaa P."/>
            <person name="Tervahauta A.I."/>
            <person name="Aarts M.G."/>
            <person name="Karenlampi S.O."/>
        </authorList>
    </citation>
    <scope>NUCLEOTIDE SEQUENCE</scope>
</reference>
<feature type="domain" description="TPX2 C-terminal" evidence="7">
    <location>
        <begin position="397"/>
        <end position="471"/>
    </location>
</feature>
<feature type="region of interest" description="Disordered" evidence="6">
    <location>
        <begin position="219"/>
        <end position="262"/>
    </location>
</feature>
<feature type="compositionally biased region" description="Basic and acidic residues" evidence="6">
    <location>
        <begin position="245"/>
        <end position="257"/>
    </location>
</feature>
<dbReference type="GO" id="GO:0060236">
    <property type="term" value="P:regulation of mitotic spindle organization"/>
    <property type="evidence" value="ECO:0007669"/>
    <property type="project" value="InterPro"/>
</dbReference>
<keyword evidence="4" id="KW-0493">Microtubule</keyword>
<feature type="compositionally biased region" description="Basic and acidic residues" evidence="6">
    <location>
        <begin position="186"/>
        <end position="195"/>
    </location>
</feature>
<dbReference type="EMBL" id="GEVM01026968">
    <property type="protein sequence ID" value="JAU78970.1"/>
    <property type="molecule type" value="Transcribed_RNA"/>
</dbReference>
<dbReference type="GO" id="GO:0030295">
    <property type="term" value="F:protein kinase activator activity"/>
    <property type="evidence" value="ECO:0007669"/>
    <property type="project" value="TreeGrafter"/>
</dbReference>
<feature type="compositionally biased region" description="Low complexity" evidence="6">
    <location>
        <begin position="283"/>
        <end position="303"/>
    </location>
</feature>
<keyword evidence="3" id="KW-0963">Cytoplasm</keyword>
<keyword evidence="5" id="KW-0206">Cytoskeleton</keyword>
<dbReference type="AlphaFoldDB" id="A0A1J3IF11"/>